<gene>
    <name evidence="2" type="ORF">CETAM_11410</name>
</gene>
<dbReference type="CDD" id="cd15482">
    <property type="entry name" value="Sialidase_non-viral"/>
    <property type="match status" value="1"/>
</dbReference>
<dbReference type="InterPro" id="IPR025442">
    <property type="entry name" value="DUF4185"/>
</dbReference>
<sequence length="469" mass="51210">MCGWPESRNEIVLRKPLSTIAFTITGTVACSILLSTPVLAQSSSGSSGSQTTPWAGGPSEGLVVNLIGDLLGPGISEHVGVMAGDLGIMASLGTGKEFAIIFGDSFRGARFGEGEWMSPVGVVAEFDTDGRIIIKRALNNDEVVQQLLDYEHNARGLTLLPSDVINIDGTLYMQGMWNEGVGNVLYTQIWRSPDQGVNWENVDITPNDYMGGMGNLITWDLSPDGYVYMMSSQFKRSHDVYLTRFRPEDIGTREAWEHYSLDRNGTGTWGTAYTPVLSQSVRAGEMSLRHIEGHWVLSMFNAETMAIEVRISREIARDWNEITPANVVVAGSHGWGGAQDENNFTQLYGGYIAPGSTLGNMDLVVSQWNTSNNSRYMSTQFNVQGLDKFFGITPEDAMRSRSLTETPQAPAVGNQDVIKVEVTQVDEQVAEQLAPEEMMESLTEITVIPLDDADPVFLEAADGPGRFAG</sequence>
<name>A0A6B8W268_9CORY</name>
<keyword evidence="3" id="KW-1185">Reference proteome</keyword>
<proteinExistence type="predicted"/>
<dbReference type="KEGG" id="ccoe:CETAM_11410"/>
<accession>A0A6B8W268</accession>
<protein>
    <recommendedName>
        <fullName evidence="1">DUF4185 domain-containing protein</fullName>
    </recommendedName>
</protein>
<evidence type="ECO:0000313" key="3">
    <source>
        <dbReference type="Proteomes" id="UP000425178"/>
    </source>
</evidence>
<reference evidence="2 3" key="1">
    <citation type="journal article" date="2021" name="Int. J. Syst. Evol. Microbiol.">
        <title>Classification of three corynebacterial strains isolated from a small paddock in North Rhine-Westphalia: proposal of &lt;i&gt;Corynebacterium kalinowskii&lt;/i&gt; sp. nov., &lt;i&gt;Corynebacterium comes&lt;/i&gt; sp. nov. and &lt;i&gt;Corynebacterium occultum&lt;/i&gt; sp. nov.</title>
        <authorList>
            <person name="Schaffert L."/>
            <person name="Ruwe M."/>
            <person name="Milse J."/>
            <person name="Hanuschka K."/>
            <person name="Ortseifen V."/>
            <person name="Droste J."/>
            <person name="Brandt D."/>
            <person name="Schl L."/>
            <person name="Kutter Y."/>
            <person name="Vinke S."/>
            <person name="Vieh P."/>
            <person name="Jacob L."/>
            <person name="L N.C."/>
            <person name="Schulte-Berndt E."/>
            <person name="Hain C."/>
            <person name="Linder M."/>
            <person name="Schmidt P."/>
            <person name="Wollenschl L."/>
            <person name="Luttermann T."/>
            <person name="Thieme E."/>
            <person name="Hassa J."/>
            <person name="Haak M."/>
            <person name="Wittchen M."/>
            <person name="Mentz A."/>
            <person name="Persicke M."/>
            <person name="Busche T."/>
            <person name="R C."/>
        </authorList>
    </citation>
    <scope>NUCLEOTIDE SEQUENCE [LARGE SCALE GENOMIC DNA]</scope>
    <source>
        <strain evidence="2 3">2019</strain>
    </source>
</reference>
<dbReference type="Proteomes" id="UP000425178">
    <property type="component" value="Chromosome"/>
</dbReference>
<dbReference type="AlphaFoldDB" id="A0A6B8W268"/>
<feature type="domain" description="DUF4185" evidence="1">
    <location>
        <begin position="77"/>
        <end position="380"/>
    </location>
</feature>
<evidence type="ECO:0000313" key="2">
    <source>
        <dbReference type="EMBL" id="QGU05515.1"/>
    </source>
</evidence>
<evidence type="ECO:0000259" key="1">
    <source>
        <dbReference type="Pfam" id="PF13810"/>
    </source>
</evidence>
<dbReference type="EMBL" id="CP046453">
    <property type="protein sequence ID" value="QGU05515.1"/>
    <property type="molecule type" value="Genomic_DNA"/>
</dbReference>
<dbReference type="Pfam" id="PF13810">
    <property type="entry name" value="DUF4185"/>
    <property type="match status" value="1"/>
</dbReference>
<organism evidence="2 3">
    <name type="scientific">Corynebacterium comes</name>
    <dbReference type="NCBI Taxonomy" id="2675218"/>
    <lineage>
        <taxon>Bacteria</taxon>
        <taxon>Bacillati</taxon>
        <taxon>Actinomycetota</taxon>
        <taxon>Actinomycetes</taxon>
        <taxon>Mycobacteriales</taxon>
        <taxon>Corynebacteriaceae</taxon>
        <taxon>Corynebacterium</taxon>
    </lineage>
</organism>